<reference evidence="12 13" key="1">
    <citation type="journal article" date="2007" name="Proc. Natl. Acad. Sci. U.S.A.">
        <title>Independent sorting-out of thousands of duplicated gene pairs in two yeast species descended from a whole-genome duplication.</title>
        <authorList>
            <person name="Scannell D.R."/>
            <person name="Frank A.C."/>
            <person name="Conant G.C."/>
            <person name="Byrne K.P."/>
            <person name="Woolfit M."/>
            <person name="Wolfe K.H."/>
        </authorList>
    </citation>
    <scope>NUCLEOTIDE SEQUENCE [LARGE SCALE GENOMIC DNA]</scope>
    <source>
        <strain evidence="13">ATCC 22028 / DSM 70294 / BCRC 21397 / CBS 2163 / NBRC 10782 / NRRL Y-8283 / UCD 57-17</strain>
    </source>
</reference>
<dbReference type="AlphaFoldDB" id="A7TQ78"/>
<feature type="compositionally biased region" description="Polar residues" evidence="9">
    <location>
        <begin position="241"/>
        <end position="259"/>
    </location>
</feature>
<dbReference type="GO" id="GO:0043162">
    <property type="term" value="P:ubiquitin-dependent protein catabolic process via the multivesicular body sorting pathway"/>
    <property type="evidence" value="ECO:0007669"/>
    <property type="project" value="EnsemblFungi"/>
</dbReference>
<evidence type="ECO:0000256" key="4">
    <source>
        <dbReference type="ARBA" id="ARBA00022753"/>
    </source>
</evidence>
<feature type="region of interest" description="Disordered" evidence="9">
    <location>
        <begin position="241"/>
        <end position="268"/>
    </location>
</feature>
<dbReference type="SUPFAM" id="SSF140111">
    <property type="entry name" value="Endosomal sorting complex assembly domain"/>
    <property type="match status" value="1"/>
</dbReference>
<organism evidence="13">
    <name type="scientific">Vanderwaltozyma polyspora (strain ATCC 22028 / DSM 70294 / BCRC 21397 / CBS 2163 / NBRC 10782 / NRRL Y-8283 / UCD 57-17)</name>
    <name type="common">Kluyveromyces polysporus</name>
    <dbReference type="NCBI Taxonomy" id="436907"/>
    <lineage>
        <taxon>Eukaryota</taxon>
        <taxon>Fungi</taxon>
        <taxon>Dikarya</taxon>
        <taxon>Ascomycota</taxon>
        <taxon>Saccharomycotina</taxon>
        <taxon>Saccharomycetes</taxon>
        <taxon>Saccharomycetales</taxon>
        <taxon>Saccharomycetaceae</taxon>
        <taxon>Vanderwaltozyma</taxon>
    </lineage>
</organism>
<dbReference type="Gene3D" id="3.10.110.10">
    <property type="entry name" value="Ubiquitin Conjugating Enzyme"/>
    <property type="match status" value="1"/>
</dbReference>
<dbReference type="PANTHER" id="PTHR23306:SF3">
    <property type="entry name" value="TUMOR SUPPRESSOR PROTEIN 101"/>
    <property type="match status" value="1"/>
</dbReference>
<dbReference type="GO" id="GO:0006612">
    <property type="term" value="P:protein targeting to membrane"/>
    <property type="evidence" value="ECO:0007669"/>
    <property type="project" value="EnsemblFungi"/>
</dbReference>
<evidence type="ECO:0000256" key="6">
    <source>
        <dbReference type="ARBA" id="ARBA00023054"/>
    </source>
</evidence>
<evidence type="ECO:0000256" key="5">
    <source>
        <dbReference type="ARBA" id="ARBA00022927"/>
    </source>
</evidence>
<keyword evidence="4" id="KW-0967">Endosome</keyword>
<keyword evidence="5 7" id="KW-0653">Protein transport</keyword>
<dbReference type="KEGG" id="vpo:Kpol_487p3"/>
<feature type="coiled-coil region" evidence="8">
    <location>
        <begin position="326"/>
        <end position="364"/>
    </location>
</feature>
<proteinExistence type="inferred from homology"/>
<dbReference type="InParanoid" id="A7TQ78"/>
<dbReference type="GO" id="GO:0000813">
    <property type="term" value="C:ESCRT I complex"/>
    <property type="evidence" value="ECO:0007669"/>
    <property type="project" value="EnsemblFungi"/>
</dbReference>
<dbReference type="eggNOG" id="KOG2391">
    <property type="taxonomic scope" value="Eukaryota"/>
</dbReference>
<dbReference type="PANTHER" id="PTHR23306">
    <property type="entry name" value="TUMOR SUSCEPTIBILITY GENE 101 PROTEIN-RELATED"/>
    <property type="match status" value="1"/>
</dbReference>
<dbReference type="GO" id="GO:0043130">
    <property type="term" value="F:ubiquitin binding"/>
    <property type="evidence" value="ECO:0007669"/>
    <property type="project" value="EnsemblFungi"/>
</dbReference>
<dbReference type="InterPro" id="IPR017916">
    <property type="entry name" value="SB_dom"/>
</dbReference>
<evidence type="ECO:0000313" key="12">
    <source>
        <dbReference type="EMBL" id="EDO15570.1"/>
    </source>
</evidence>
<dbReference type="Gene3D" id="6.10.140.820">
    <property type="match status" value="1"/>
</dbReference>
<evidence type="ECO:0000256" key="9">
    <source>
        <dbReference type="SAM" id="MobiDB-lite"/>
    </source>
</evidence>
<protein>
    <recommendedName>
        <fullName evidence="14">UEV domain-containing protein</fullName>
    </recommendedName>
</protein>
<dbReference type="RefSeq" id="XP_001643428.1">
    <property type="nucleotide sequence ID" value="XM_001643378.1"/>
</dbReference>
<comment type="subcellular location">
    <subcellularLocation>
        <location evidence="1">Endosome</location>
    </subcellularLocation>
</comment>
<evidence type="ECO:0000256" key="2">
    <source>
        <dbReference type="ARBA" id="ARBA00009594"/>
    </source>
</evidence>
<dbReference type="Pfam" id="PF05743">
    <property type="entry name" value="UEV"/>
    <property type="match status" value="1"/>
</dbReference>
<dbReference type="OMA" id="YMNFPQP"/>
<dbReference type="STRING" id="436907.A7TQ78"/>
<dbReference type="InterPro" id="IPR016135">
    <property type="entry name" value="UBQ-conjugating_enzyme/RWD"/>
</dbReference>
<dbReference type="GO" id="GO:0061709">
    <property type="term" value="P:reticulophagy"/>
    <property type="evidence" value="ECO:0007669"/>
    <property type="project" value="EnsemblFungi"/>
</dbReference>
<dbReference type="InterPro" id="IPR037202">
    <property type="entry name" value="ESCRT_assembly_dom"/>
</dbReference>
<accession>A7TQ78</accession>
<evidence type="ECO:0000256" key="3">
    <source>
        <dbReference type="ARBA" id="ARBA00022448"/>
    </source>
</evidence>
<dbReference type="OrthoDB" id="306304at2759"/>
<dbReference type="FunCoup" id="A7TQ78">
    <property type="interactions" value="603"/>
</dbReference>
<dbReference type="InterPro" id="IPR052070">
    <property type="entry name" value="ESCRT-I_UEV_domain"/>
</dbReference>
<dbReference type="Pfam" id="PF09454">
    <property type="entry name" value="Vps23_core"/>
    <property type="match status" value="1"/>
</dbReference>
<dbReference type="GO" id="GO:0006623">
    <property type="term" value="P:protein targeting to vacuole"/>
    <property type="evidence" value="ECO:0007669"/>
    <property type="project" value="EnsemblFungi"/>
</dbReference>
<keyword evidence="3 7" id="KW-0813">Transport</keyword>
<dbReference type="GeneID" id="5543661"/>
<evidence type="ECO:0008006" key="14">
    <source>
        <dbReference type="Google" id="ProtNLM"/>
    </source>
</evidence>
<feature type="domain" description="SB" evidence="10">
    <location>
        <begin position="389"/>
        <end position="453"/>
    </location>
</feature>
<dbReference type="GO" id="GO:1904669">
    <property type="term" value="P:ATP export"/>
    <property type="evidence" value="ECO:0007669"/>
    <property type="project" value="EnsemblFungi"/>
</dbReference>
<evidence type="ECO:0000259" key="11">
    <source>
        <dbReference type="PROSITE" id="PS51322"/>
    </source>
</evidence>
<dbReference type="PROSITE" id="PS51312">
    <property type="entry name" value="SB"/>
    <property type="match status" value="1"/>
</dbReference>
<evidence type="ECO:0000256" key="7">
    <source>
        <dbReference type="PROSITE-ProRule" id="PRU00644"/>
    </source>
</evidence>
<dbReference type="GO" id="GO:1902915">
    <property type="term" value="P:negative regulation of protein polyubiquitination"/>
    <property type="evidence" value="ECO:0007669"/>
    <property type="project" value="EnsemblFungi"/>
</dbReference>
<dbReference type="PROSITE" id="PS51322">
    <property type="entry name" value="UEV"/>
    <property type="match status" value="1"/>
</dbReference>
<dbReference type="EMBL" id="DS480454">
    <property type="protein sequence ID" value="EDO15570.1"/>
    <property type="molecule type" value="Genomic_DNA"/>
</dbReference>
<evidence type="ECO:0000256" key="1">
    <source>
        <dbReference type="ARBA" id="ARBA00004177"/>
    </source>
</evidence>
<name>A7TQ78_VANPO</name>
<dbReference type="SUPFAM" id="SSF54495">
    <property type="entry name" value="UBC-like"/>
    <property type="match status" value="1"/>
</dbReference>
<evidence type="ECO:0000313" key="13">
    <source>
        <dbReference type="Proteomes" id="UP000000267"/>
    </source>
</evidence>
<keyword evidence="13" id="KW-1185">Reference proteome</keyword>
<dbReference type="GO" id="GO:0045324">
    <property type="term" value="P:late endosome to vacuole transport"/>
    <property type="evidence" value="ECO:0007669"/>
    <property type="project" value="EnsemblFungi"/>
</dbReference>
<dbReference type="InterPro" id="IPR008883">
    <property type="entry name" value="UEV_N"/>
</dbReference>
<feature type="domain" description="UEV" evidence="11">
    <location>
        <begin position="18"/>
        <end position="159"/>
    </location>
</feature>
<dbReference type="Proteomes" id="UP000000267">
    <property type="component" value="Unassembled WGS sequence"/>
</dbReference>
<dbReference type="PhylomeDB" id="A7TQ78"/>
<dbReference type="HOGENOM" id="CLU_046554_0_0_1"/>
<dbReference type="GO" id="GO:0009898">
    <property type="term" value="C:cytoplasmic side of plasma membrane"/>
    <property type="evidence" value="ECO:0007669"/>
    <property type="project" value="EnsemblFungi"/>
</dbReference>
<gene>
    <name evidence="12" type="ORF">Kpol_487p3</name>
</gene>
<evidence type="ECO:0000259" key="10">
    <source>
        <dbReference type="PROSITE" id="PS51312"/>
    </source>
</evidence>
<comment type="similarity">
    <text evidence="2">Belongs to the ubiquitin-conjugating enzyme family. UEV subfamily.</text>
</comment>
<keyword evidence="6 8" id="KW-0175">Coiled coil</keyword>
<evidence type="ECO:0000256" key="8">
    <source>
        <dbReference type="SAM" id="Coils"/>
    </source>
</evidence>
<dbReference type="CDD" id="cd11685">
    <property type="entry name" value="UEV_TSG101-like"/>
    <property type="match status" value="1"/>
</dbReference>
<sequence>MSIDISDQIAATKDVPAPVMKWLFDVVQPIYNDPRTVFHDSLVILSQFKEIRPRTRVYTSSKGIPQLLLCLYGKFDIYNNKIPILLWIPKNYPYEHPLLYIDLELLSEYKVSMGRYVDSNGAVHLPIFDRWDSQQCNIFRVIKEFLSESSEHIPIEPLKVESQVNFDAKSNMGAPIRLPPKLPRELIAKDVSVDSSGFSQLSLNGKVSTAPTLPPKQAVIIPKNPQLPPKPVQPIIQHSAISTNVKPKSSKDLSTSSNEVPALPEKPPVPSTIDLLDVEINSKASTELHTNLLEELQTLINNLQGDDLRFIKENILVRKRGIENAIVQFRNMYEQEELKLSETKNAIENNMNKLSTELKYVEEQNKNLKDFEMKNGGNIDTSSILTTNSIALDQLYNLVAKDHAISDTMHSLSQLLNNGTITLNIFVKKTRELARTQFLTRALIQKIASHLNN</sequence>